<feature type="domain" description="Methyl-accepting transducer" evidence="6">
    <location>
        <begin position="427"/>
        <end position="656"/>
    </location>
</feature>
<dbReference type="PROSITE" id="PS50113">
    <property type="entry name" value="PAC"/>
    <property type="match status" value="1"/>
</dbReference>
<evidence type="ECO:0000256" key="4">
    <source>
        <dbReference type="PROSITE-ProRule" id="PRU00284"/>
    </source>
</evidence>
<dbReference type="SMART" id="SM00086">
    <property type="entry name" value="PAC"/>
    <property type="match status" value="3"/>
</dbReference>
<dbReference type="PANTHER" id="PTHR43531">
    <property type="entry name" value="PROTEIN ICFG"/>
    <property type="match status" value="1"/>
</dbReference>
<evidence type="ECO:0000313" key="10">
    <source>
        <dbReference type="EMBL" id="SLN40210.1"/>
    </source>
</evidence>
<dbReference type="AlphaFoldDB" id="A0A1Y5SL53"/>
<dbReference type="InterPro" id="IPR003660">
    <property type="entry name" value="HAMP_dom"/>
</dbReference>
<gene>
    <name evidence="10" type="primary">bdlA</name>
    <name evidence="10" type="ORF">PAM7066_01710</name>
</gene>
<evidence type="ECO:0000259" key="7">
    <source>
        <dbReference type="PROSITE" id="PS50112"/>
    </source>
</evidence>
<dbReference type="InterPro" id="IPR004089">
    <property type="entry name" value="MCPsignal_dom"/>
</dbReference>
<evidence type="ECO:0000259" key="9">
    <source>
        <dbReference type="PROSITE" id="PS50885"/>
    </source>
</evidence>
<comment type="similarity">
    <text evidence="3">Belongs to the methyl-accepting chemotaxis (MCP) protein family.</text>
</comment>
<dbReference type="NCBIfam" id="TIGR00229">
    <property type="entry name" value="sensory_box"/>
    <property type="match status" value="3"/>
</dbReference>
<reference evidence="10 11" key="1">
    <citation type="submission" date="2017-03" db="EMBL/GenBank/DDBJ databases">
        <authorList>
            <person name="Afonso C.L."/>
            <person name="Miller P.J."/>
            <person name="Scott M.A."/>
            <person name="Spackman E."/>
            <person name="Goraichik I."/>
            <person name="Dimitrov K.M."/>
            <person name="Suarez D.L."/>
            <person name="Swayne D.E."/>
        </authorList>
    </citation>
    <scope>NUCLEOTIDE SEQUENCE [LARGE SCALE GENOMIC DNA]</scope>
    <source>
        <strain evidence="10 11">CECT 7066</strain>
    </source>
</reference>
<dbReference type="Pfam" id="PF00015">
    <property type="entry name" value="MCPsignal"/>
    <property type="match status" value="1"/>
</dbReference>
<evidence type="ECO:0000313" key="11">
    <source>
        <dbReference type="Proteomes" id="UP000193870"/>
    </source>
</evidence>
<dbReference type="InterPro" id="IPR035965">
    <property type="entry name" value="PAS-like_dom_sf"/>
</dbReference>
<dbReference type="SUPFAM" id="SSF55785">
    <property type="entry name" value="PYP-like sensor domain (PAS domain)"/>
    <property type="match status" value="3"/>
</dbReference>
<dbReference type="InterPro" id="IPR001610">
    <property type="entry name" value="PAC"/>
</dbReference>
<dbReference type="SUPFAM" id="SSF58104">
    <property type="entry name" value="Methyl-accepting chemotaxis protein (MCP) signaling domain"/>
    <property type="match status" value="1"/>
</dbReference>
<dbReference type="GO" id="GO:0006935">
    <property type="term" value="P:chemotaxis"/>
    <property type="evidence" value="ECO:0007669"/>
    <property type="project" value="UniProtKB-KW"/>
</dbReference>
<comment type="subcellular location">
    <subcellularLocation>
        <location evidence="1">Membrane</location>
    </subcellularLocation>
</comment>
<dbReference type="InterPro" id="IPR013655">
    <property type="entry name" value="PAS_fold_3"/>
</dbReference>
<dbReference type="InterPro" id="IPR000014">
    <property type="entry name" value="PAS"/>
</dbReference>
<dbReference type="CDD" id="cd11386">
    <property type="entry name" value="MCP_signal"/>
    <property type="match status" value="1"/>
</dbReference>
<evidence type="ECO:0000259" key="8">
    <source>
        <dbReference type="PROSITE" id="PS50113"/>
    </source>
</evidence>
<dbReference type="SMART" id="SM00283">
    <property type="entry name" value="MA"/>
    <property type="match status" value="1"/>
</dbReference>
<dbReference type="InterPro" id="IPR000700">
    <property type="entry name" value="PAS-assoc_C"/>
</dbReference>
<dbReference type="Pfam" id="PF08448">
    <property type="entry name" value="PAS_4"/>
    <property type="match status" value="1"/>
</dbReference>
<dbReference type="PANTHER" id="PTHR43531:SF11">
    <property type="entry name" value="METHYL-ACCEPTING CHEMOTAXIS PROTEIN 3"/>
    <property type="match status" value="1"/>
</dbReference>
<dbReference type="SMART" id="SM00091">
    <property type="entry name" value="PAS"/>
    <property type="match status" value="3"/>
</dbReference>
<dbReference type="PROSITE" id="PS50885">
    <property type="entry name" value="HAMP"/>
    <property type="match status" value="1"/>
</dbReference>
<evidence type="ECO:0000259" key="6">
    <source>
        <dbReference type="PROSITE" id="PS50111"/>
    </source>
</evidence>
<proteinExistence type="inferred from homology"/>
<dbReference type="GO" id="GO:0007165">
    <property type="term" value="P:signal transduction"/>
    <property type="evidence" value="ECO:0007669"/>
    <property type="project" value="UniProtKB-KW"/>
</dbReference>
<dbReference type="CDD" id="cd00130">
    <property type="entry name" value="PAS"/>
    <property type="match status" value="3"/>
</dbReference>
<feature type="domain" description="PAS" evidence="7">
    <location>
        <begin position="28"/>
        <end position="84"/>
    </location>
</feature>
<dbReference type="InterPro" id="IPR004090">
    <property type="entry name" value="Chemotax_Me-accpt_rcpt"/>
</dbReference>
<dbReference type="Gene3D" id="3.30.450.20">
    <property type="entry name" value="PAS domain"/>
    <property type="match status" value="3"/>
</dbReference>
<accession>A0A1Y5SL53</accession>
<keyword evidence="5" id="KW-0175">Coiled coil</keyword>
<dbReference type="Pfam" id="PF13426">
    <property type="entry name" value="PAS_9"/>
    <property type="match status" value="1"/>
</dbReference>
<dbReference type="STRING" id="315423.SAMN04488020_10487"/>
<dbReference type="PROSITE" id="PS50111">
    <property type="entry name" value="CHEMOTAXIS_TRANSDUC_2"/>
    <property type="match status" value="1"/>
</dbReference>
<dbReference type="Gene3D" id="1.10.287.950">
    <property type="entry name" value="Methyl-accepting chemotaxis protein"/>
    <property type="match status" value="1"/>
</dbReference>
<keyword evidence="2" id="KW-0145">Chemotaxis</keyword>
<evidence type="ECO:0000256" key="2">
    <source>
        <dbReference type="ARBA" id="ARBA00022500"/>
    </source>
</evidence>
<dbReference type="RefSeq" id="WP_175484602.1">
    <property type="nucleotide sequence ID" value="NZ_FOPF01000004.1"/>
</dbReference>
<keyword evidence="4" id="KW-0807">Transducer</keyword>
<dbReference type="InterPro" id="IPR013656">
    <property type="entry name" value="PAS_4"/>
</dbReference>
<feature type="domain" description="HAMP" evidence="9">
    <location>
        <begin position="378"/>
        <end position="422"/>
    </location>
</feature>
<dbReference type="Pfam" id="PF08447">
    <property type="entry name" value="PAS_3"/>
    <property type="match status" value="1"/>
</dbReference>
<dbReference type="GO" id="GO:0004888">
    <property type="term" value="F:transmembrane signaling receptor activity"/>
    <property type="evidence" value="ECO:0007669"/>
    <property type="project" value="InterPro"/>
</dbReference>
<evidence type="ECO:0000256" key="5">
    <source>
        <dbReference type="SAM" id="Coils"/>
    </source>
</evidence>
<name>A0A1Y5SL53_9RHOB</name>
<feature type="coiled-coil region" evidence="5">
    <location>
        <begin position="439"/>
        <end position="466"/>
    </location>
</feature>
<dbReference type="PROSITE" id="PS50112">
    <property type="entry name" value="PAS"/>
    <property type="match status" value="1"/>
</dbReference>
<feature type="domain" description="PAC" evidence="8">
    <location>
        <begin position="328"/>
        <end position="382"/>
    </location>
</feature>
<protein>
    <submittedName>
        <fullName evidence="10">Biofilm dispersion protein BdlA</fullName>
    </submittedName>
</protein>
<sequence>MLNNFFRKPRETGLAEAMLAGIKKSHMVIRLDLSGKILEANEVAAESAGVKLADVLGQNYAQFMRPKDVAAKEFQRIAETVRAGGSVQKIAPALNNAGEEVWYDLTYSPLDTRDGTREILVVAHDITEMHLRRRDNRSQVDAIRRSMGVIEFDLQGNILDANDHFLEAVGYSIDEVRGHHHRIFVRPKEAATSEYKEFWNKLSQGSSSTGRVERIGKNGEPIWLRATYETLSDPEGRPFKVVKYAFDITADANMQADATHQIEAIQKVQAVIEFAPDGTIIRANDIFCNVLGYRENEIAGKHHRIFVQENHANSTEYRDFWAKLRDGHEQDGNFVRVGKNGNNVYIRASYSPIRDASGRVAKVVKFAIDTTSFEIATRTLSNGLGQLASGDLSARIANDLGEFDSIRTSFNEAVERLNSVVQSTNEVSLQLNREADAVAEATDNLARRTERQAATLEESAASLEDLTSVVHAANKRASEARVLAESARTDTDRSNEVVQNAMSAMADIAEFSRKISSITSLIDDISFQTNLLALNAGVEAARAGDAGRGFAVVASEVRALAQRSSDAAKEIATLISSSTEQVDRGVNLVNQAGDSLSTIRGKVQEIHAGVETISGMTEEQSQGISGLNVAIGDLDRVTQQNAAMAEETNAAIQALGQGISQLRGEFEFFRTEGPDVRKPRLRSVS</sequence>
<evidence type="ECO:0000256" key="3">
    <source>
        <dbReference type="ARBA" id="ARBA00029447"/>
    </source>
</evidence>
<dbReference type="PRINTS" id="PR00260">
    <property type="entry name" value="CHEMTRNSDUCR"/>
</dbReference>
<keyword evidence="11" id="KW-1185">Reference proteome</keyword>
<dbReference type="InterPro" id="IPR051310">
    <property type="entry name" value="MCP_chemotaxis"/>
</dbReference>
<organism evidence="10 11">
    <name type="scientific">Palleronia marisminoris</name>
    <dbReference type="NCBI Taxonomy" id="315423"/>
    <lineage>
        <taxon>Bacteria</taxon>
        <taxon>Pseudomonadati</taxon>
        <taxon>Pseudomonadota</taxon>
        <taxon>Alphaproteobacteria</taxon>
        <taxon>Rhodobacterales</taxon>
        <taxon>Roseobacteraceae</taxon>
        <taxon>Palleronia</taxon>
    </lineage>
</organism>
<dbReference type="GO" id="GO:0016020">
    <property type="term" value="C:membrane"/>
    <property type="evidence" value="ECO:0007669"/>
    <property type="project" value="UniProtKB-SubCell"/>
</dbReference>
<dbReference type="FunFam" id="1.10.287.950:FF:000001">
    <property type="entry name" value="Methyl-accepting chemotaxis sensory transducer"/>
    <property type="match status" value="1"/>
</dbReference>
<dbReference type="EMBL" id="FWFV01000004">
    <property type="protein sequence ID" value="SLN40210.1"/>
    <property type="molecule type" value="Genomic_DNA"/>
</dbReference>
<dbReference type="Proteomes" id="UP000193870">
    <property type="component" value="Unassembled WGS sequence"/>
</dbReference>
<evidence type="ECO:0000256" key="1">
    <source>
        <dbReference type="ARBA" id="ARBA00004370"/>
    </source>
</evidence>